<dbReference type="Gene3D" id="3.40.50.2000">
    <property type="entry name" value="Glycogen Phosphorylase B"/>
    <property type="match status" value="1"/>
</dbReference>
<dbReference type="EMBL" id="CP072170">
    <property type="protein sequence ID" value="QYA10731.1"/>
    <property type="molecule type" value="Genomic_DNA"/>
</dbReference>
<gene>
    <name evidence="1" type="ORF">CFBP5473_22340</name>
    <name evidence="2" type="ORF">J5285_24590</name>
</gene>
<protein>
    <submittedName>
        <fullName evidence="1 2">Glycosyltransferase</fullName>
    </submittedName>
</protein>
<dbReference type="Proteomes" id="UP000298545">
    <property type="component" value="Plasmid pAlCFBP5473"/>
</dbReference>
<dbReference type="KEGG" id="alf:CFBP5473_22340"/>
<dbReference type="SUPFAM" id="SSF53756">
    <property type="entry name" value="UDP-Glycosyltransferase/glycogen phosphorylase"/>
    <property type="match status" value="1"/>
</dbReference>
<dbReference type="PANTHER" id="PTHR12526:SF630">
    <property type="entry name" value="GLYCOSYLTRANSFERASE"/>
    <property type="match status" value="1"/>
</dbReference>
<evidence type="ECO:0000313" key="1">
    <source>
        <dbReference type="EMBL" id="QCJ00728.1"/>
    </source>
</evidence>
<dbReference type="Pfam" id="PF13692">
    <property type="entry name" value="Glyco_trans_1_4"/>
    <property type="match status" value="1"/>
</dbReference>
<keyword evidence="4" id="KW-1185">Reference proteome</keyword>
<geneLocation type="plasmid" evidence="2 4">
    <name>unnamed1</name>
</geneLocation>
<geneLocation type="plasmid" evidence="3">
    <name>palcfbp5473</name>
</geneLocation>
<dbReference type="Proteomes" id="UP000826513">
    <property type="component" value="Plasmid unnamed1"/>
</dbReference>
<accession>A0A4D7DZA0</accession>
<proteinExistence type="predicted"/>
<evidence type="ECO:0000313" key="2">
    <source>
        <dbReference type="EMBL" id="QYA10731.1"/>
    </source>
</evidence>
<reference evidence="2 4" key="2">
    <citation type="submission" date="2021-03" db="EMBL/GenBank/DDBJ databases">
        <title>Rapid diversification of plasmids in a genus of pathogenic and nitrogen fixing bacteria.</title>
        <authorList>
            <person name="Weisberg A.J."/>
            <person name="Miller M."/>
            <person name="Ream W."/>
            <person name="Grunwald N.J."/>
            <person name="Chang J.H."/>
        </authorList>
    </citation>
    <scope>NUCLEOTIDE SEQUENCE [LARGE SCALE GENOMIC DNA]</scope>
    <source>
        <strain evidence="2 4">AF3.44</strain>
        <plasmid evidence="2 4">unnamed1</plasmid>
    </source>
</reference>
<dbReference type="GO" id="GO:0016740">
    <property type="term" value="F:transferase activity"/>
    <property type="evidence" value="ECO:0007669"/>
    <property type="project" value="UniProtKB-KW"/>
</dbReference>
<evidence type="ECO:0000313" key="4">
    <source>
        <dbReference type="Proteomes" id="UP000826513"/>
    </source>
</evidence>
<dbReference type="OrthoDB" id="9769600at2"/>
<keyword evidence="1" id="KW-0808">Transferase</keyword>
<sequence length="377" mass="41886">MSRFARERAVFFFEEFIPTDHHLAYLEIHPFEGTTVKSVRPRVPHWWSEAEREVALSHLLDDLLAMYGAKRPIFWFYTPTMYEFARHIDASAIVYDCMDELANFKFAPHRMKEMEAALMARADVVFTGGYSLFEAKCGQHDNIHPFPSGVDAEHFHTARKSAKEPADQSSIPGPKLGYYGVIDERLDLDLIATVAGQRPNMSFIFIGPITKIAPEDLPQAANIHYLGPKHYGELPAYVSGWDVALMPFALNESTQFISPTKTPEYLAAGRPVVSTPIRDVVRHYGDVESVLVAPDAAHFAAACDEALAMAKAGTEWWKPVDDMLEASSWDKTFAAMKSLVDDVMARSAFVQMPAALPKKTSPGQPVIVGEIVAAPGL</sequence>
<geneLocation type="plasmid" evidence="1">
    <name>pAlCFBP5473</name>
</geneLocation>
<name>A0A4D7DZA0_9HYPH</name>
<dbReference type="PANTHER" id="PTHR12526">
    <property type="entry name" value="GLYCOSYLTRANSFERASE"/>
    <property type="match status" value="1"/>
</dbReference>
<dbReference type="STRING" id="1367849.GCA_000518585_02096"/>
<dbReference type="AlphaFoldDB" id="A0A4D7DZA0"/>
<organism evidence="1 3">
    <name type="scientific">Agrobacterium larrymoorei</name>
    <dbReference type="NCBI Taxonomy" id="160699"/>
    <lineage>
        <taxon>Bacteria</taxon>
        <taxon>Pseudomonadati</taxon>
        <taxon>Pseudomonadota</taxon>
        <taxon>Alphaproteobacteria</taxon>
        <taxon>Hyphomicrobiales</taxon>
        <taxon>Rhizobiaceae</taxon>
        <taxon>Rhizobium/Agrobacterium group</taxon>
        <taxon>Agrobacterium</taxon>
    </lineage>
</organism>
<reference evidence="1 3" key="1">
    <citation type="submission" date="2019-04" db="EMBL/GenBank/DDBJ databases">
        <title>Complete genome sequence of Agrobacterium larrymoorei CFBP5473.</title>
        <authorList>
            <person name="Haryono M."/>
            <person name="Chou L."/>
            <person name="Lin Y.-C."/>
            <person name="Lai E.-M."/>
            <person name="Kuo C.-H."/>
        </authorList>
    </citation>
    <scope>NUCLEOTIDE SEQUENCE [LARGE SCALE GENOMIC DNA]</scope>
    <source>
        <strain evidence="1 3">CFBP5473</strain>
        <plasmid evidence="1">pAlCFBP5473</plasmid>
        <plasmid evidence="3">palcfbp5473</plasmid>
    </source>
</reference>
<keyword evidence="1" id="KW-0614">Plasmid</keyword>
<evidence type="ECO:0000313" key="3">
    <source>
        <dbReference type="Proteomes" id="UP000298545"/>
    </source>
</evidence>
<dbReference type="EMBL" id="CP039693">
    <property type="protein sequence ID" value="QCJ00728.1"/>
    <property type="molecule type" value="Genomic_DNA"/>
</dbReference>